<proteinExistence type="predicted"/>
<keyword evidence="4" id="KW-1185">Reference proteome</keyword>
<dbReference type="InterPro" id="IPR008906">
    <property type="entry name" value="HATC_C_dom"/>
</dbReference>
<feature type="compositionally biased region" description="Basic and acidic residues" evidence="1">
    <location>
        <begin position="721"/>
        <end position="731"/>
    </location>
</feature>
<feature type="compositionally biased region" description="Acidic residues" evidence="1">
    <location>
        <begin position="705"/>
        <end position="720"/>
    </location>
</feature>
<dbReference type="Proteomes" id="UP000005408">
    <property type="component" value="Unassembled WGS sequence"/>
</dbReference>
<dbReference type="GO" id="GO:0046983">
    <property type="term" value="F:protein dimerization activity"/>
    <property type="evidence" value="ECO:0007669"/>
    <property type="project" value="InterPro"/>
</dbReference>
<evidence type="ECO:0000256" key="1">
    <source>
        <dbReference type="SAM" id="MobiDB-lite"/>
    </source>
</evidence>
<feature type="compositionally biased region" description="Acidic residues" evidence="1">
    <location>
        <begin position="732"/>
        <end position="754"/>
    </location>
</feature>
<dbReference type="EnsemblMetazoa" id="G1489.1">
    <property type="protein sequence ID" value="G1489.1:cds"/>
    <property type="gene ID" value="G1489"/>
</dbReference>
<protein>
    <recommendedName>
        <fullName evidence="2">HAT C-terminal dimerisation domain-containing protein</fullName>
    </recommendedName>
</protein>
<name>A0A8W8INT3_MAGGI</name>
<evidence type="ECO:0000259" key="2">
    <source>
        <dbReference type="Pfam" id="PF05699"/>
    </source>
</evidence>
<dbReference type="InterPro" id="IPR012337">
    <property type="entry name" value="RNaseH-like_sf"/>
</dbReference>
<reference evidence="3" key="1">
    <citation type="submission" date="2022-08" db="UniProtKB">
        <authorList>
            <consortium name="EnsemblMetazoa"/>
        </authorList>
    </citation>
    <scope>IDENTIFICATION</scope>
    <source>
        <strain evidence="3">05x7-T-G4-1.051#20</strain>
    </source>
</reference>
<dbReference type="SUPFAM" id="SSF53098">
    <property type="entry name" value="Ribonuclease H-like"/>
    <property type="match status" value="1"/>
</dbReference>
<dbReference type="PANTHER" id="PTHR46880:SF9">
    <property type="entry name" value="ZINC FINGER PROTEIN 862"/>
    <property type="match status" value="1"/>
</dbReference>
<dbReference type="PANTHER" id="PTHR46880">
    <property type="entry name" value="RAS-ASSOCIATING DOMAIN-CONTAINING PROTEIN"/>
    <property type="match status" value="1"/>
</dbReference>
<feature type="domain" description="HAT C-terminal dimerisation" evidence="2">
    <location>
        <begin position="606"/>
        <end position="662"/>
    </location>
</feature>
<dbReference type="Pfam" id="PF05699">
    <property type="entry name" value="Dimer_Tnp_hAT"/>
    <property type="match status" value="1"/>
</dbReference>
<accession>A0A8W8INT3</accession>
<evidence type="ECO:0000313" key="3">
    <source>
        <dbReference type="EnsemblMetazoa" id="G1489.1:cds"/>
    </source>
</evidence>
<evidence type="ECO:0000313" key="4">
    <source>
        <dbReference type="Proteomes" id="UP000005408"/>
    </source>
</evidence>
<organism evidence="3 4">
    <name type="scientific">Magallana gigas</name>
    <name type="common">Pacific oyster</name>
    <name type="synonym">Crassostrea gigas</name>
    <dbReference type="NCBI Taxonomy" id="29159"/>
    <lineage>
        <taxon>Eukaryota</taxon>
        <taxon>Metazoa</taxon>
        <taxon>Spiralia</taxon>
        <taxon>Lophotrochozoa</taxon>
        <taxon>Mollusca</taxon>
        <taxon>Bivalvia</taxon>
        <taxon>Autobranchia</taxon>
        <taxon>Pteriomorphia</taxon>
        <taxon>Ostreida</taxon>
        <taxon>Ostreoidea</taxon>
        <taxon>Ostreidae</taxon>
        <taxon>Magallana</taxon>
    </lineage>
</organism>
<feature type="region of interest" description="Disordered" evidence="1">
    <location>
        <begin position="701"/>
        <end position="754"/>
    </location>
</feature>
<sequence>MHKWLGLPIPAKRTIVDTKEKNKDYDKNKRRRTIVPSWKEEFKWLISDETATNSGKLYCQQCRGVYGPLAIRKTASDRIKRYANGPFVVGSTNLKHDALTSHEKSEGHKYAVEITASRNKPQGESSAEKILHSLNKATVSKLEKLFRNAHAVAKKSRPITDYVWLCELDEQKGIDLGSTYKNHKSCKEFMVSIAEVERYKIEEKLAEVKFCTIMSDGSTDVSVSENEIVYIHFAHRGVPYCYFLGLIECESANSEGIYNAIKEALHFKNISVDSVLKKTIAFAGDGASVNTGHLNGVIAHFRRNVSPSIIMVQCMSHRVELAYKAALKVAPVFTKVHGLLDELFKFYHKSAKQTKDLKNTFIALGMSQRLPTRIGGTRWLGHVQTALKSLWKGYKAFVTHLSQVALKRSGQSATQSKAKYLVKLLRSKDVIIFAHFLTDLVGVLTQFSMCLQKRATCFYEVHQELQCTIANIKKLENRPGPELRKIVDAGDQFEGETLIGNDLSSDQIKRVLKGLTDSLEGRFSDVNDGVKNATKIADLTSWPASLEEATDFGDEMVQTLVDHYRQQLLEKELDVGLIESEWTVLRNFLYNNHRVHGLSWSTVNDLYISRVPNILSLVDLVLSLPAGTSECERGFSQMKIIKSQWRNKLKSSSMTLLMTIQLNSESVAEWNPEKSIFHWNRNAKRRPCFMESRKRPVSIQREILELDEQEESEETAEEAEGERGEKEHSDLDDSDYTSDFSDLDDDSCDSEEYD</sequence>
<dbReference type="AlphaFoldDB" id="A0A8W8INT3"/>